<organism evidence="1 2">
    <name type="scientific">Eretmocerus hayati</name>
    <dbReference type="NCBI Taxonomy" id="131215"/>
    <lineage>
        <taxon>Eukaryota</taxon>
        <taxon>Metazoa</taxon>
        <taxon>Ecdysozoa</taxon>
        <taxon>Arthropoda</taxon>
        <taxon>Hexapoda</taxon>
        <taxon>Insecta</taxon>
        <taxon>Pterygota</taxon>
        <taxon>Neoptera</taxon>
        <taxon>Endopterygota</taxon>
        <taxon>Hymenoptera</taxon>
        <taxon>Apocrita</taxon>
        <taxon>Proctotrupomorpha</taxon>
        <taxon>Chalcidoidea</taxon>
        <taxon>Aphelinidae</taxon>
        <taxon>Aphelininae</taxon>
        <taxon>Eretmocerus</taxon>
    </lineage>
</organism>
<comment type="caution">
    <text evidence="1">The sequence shown here is derived from an EMBL/GenBank/DDBJ whole genome shotgun (WGS) entry which is preliminary data.</text>
</comment>
<keyword evidence="2" id="KW-1185">Reference proteome</keyword>
<sequence>MAQRAGSNSKREQNRTVKERIGDWGRIWWIDRLDMCFGSYEGLGIILLDQTWHREQDGTRAESNSKRANWSTRPHLVDRSIGHVHRLIRRTRNSFTESNLAQRAGWNSKRVIHCSVWGTLSKPPLAHVLQEWEQNRTVRGRDGVRGHIWWIGRLDMCSGSYEGLGIVLLNQTWPREQDGTVKGEQNRTVKERIGVRGRIWWIGRLDMCIGLSEEPGTVQRNQTWSREQDGTVKGSFREQNRTVKERIGVRGRIWWIGRLDMCIGLSEEPGTVQRNQTWSREQDGTVKGERDQIVGSYLVIEEIVSEDYGEYMCQVSNGVDDDEIKIHAHLLRQDSHSILGFHKGSWHKSLLLSILVLALFCSVAAVYVRCWLPLTLFWRDKFIAPEENDGKEWDALICYRERDSVYVIESIIPTLETKYHYKCTPLKLSDSSQSWHSDIGPLASRARRLLLVLDSDSARSSTGALGQLCQLGRPPVLLLVGDLHPHPNRPRQQQLFSKSFQSTCELIECLGPGEDRCDFWHRLRLALPPTPRRRRSSRQDAVVNEQQLRPRDALELIV</sequence>
<name>A0ACC2PMC6_9HYME</name>
<proteinExistence type="predicted"/>
<protein>
    <submittedName>
        <fullName evidence="1">Uncharacterized protein</fullName>
    </submittedName>
</protein>
<gene>
    <name evidence="1" type="ORF">QAD02_020241</name>
</gene>
<reference evidence="1" key="1">
    <citation type="submission" date="2023-04" db="EMBL/GenBank/DDBJ databases">
        <title>A chromosome-level genome assembly of the parasitoid wasp Eretmocerus hayati.</title>
        <authorList>
            <person name="Zhong Y."/>
            <person name="Liu S."/>
            <person name="Liu Y."/>
        </authorList>
    </citation>
    <scope>NUCLEOTIDE SEQUENCE</scope>
    <source>
        <strain evidence="1">ZJU_SS_LIU_2023</strain>
    </source>
</reference>
<dbReference type="Proteomes" id="UP001239111">
    <property type="component" value="Chromosome 1"/>
</dbReference>
<evidence type="ECO:0000313" key="2">
    <source>
        <dbReference type="Proteomes" id="UP001239111"/>
    </source>
</evidence>
<dbReference type="EMBL" id="CM056741">
    <property type="protein sequence ID" value="KAJ8684449.1"/>
    <property type="molecule type" value="Genomic_DNA"/>
</dbReference>
<evidence type="ECO:0000313" key="1">
    <source>
        <dbReference type="EMBL" id="KAJ8684449.1"/>
    </source>
</evidence>
<accession>A0ACC2PMC6</accession>